<dbReference type="VEuPathDB" id="FungiDB:BD410DRAFT_846263"/>
<dbReference type="EMBL" id="ML170375">
    <property type="protein sequence ID" value="TDL14186.1"/>
    <property type="molecule type" value="Genomic_DNA"/>
</dbReference>
<evidence type="ECO:0000313" key="1">
    <source>
        <dbReference type="EMBL" id="TDL14186.1"/>
    </source>
</evidence>
<reference evidence="1 2" key="1">
    <citation type="submission" date="2018-06" db="EMBL/GenBank/DDBJ databases">
        <title>A transcriptomic atlas of mushroom development highlights an independent origin of complex multicellularity.</title>
        <authorList>
            <consortium name="DOE Joint Genome Institute"/>
            <person name="Krizsan K."/>
            <person name="Almasi E."/>
            <person name="Merenyi Z."/>
            <person name="Sahu N."/>
            <person name="Viragh M."/>
            <person name="Koszo T."/>
            <person name="Mondo S."/>
            <person name="Kiss B."/>
            <person name="Balint B."/>
            <person name="Kues U."/>
            <person name="Barry K."/>
            <person name="Hegedus J.C."/>
            <person name="Henrissat B."/>
            <person name="Johnson J."/>
            <person name="Lipzen A."/>
            <person name="Ohm R."/>
            <person name="Nagy I."/>
            <person name="Pangilinan J."/>
            <person name="Yan J."/>
            <person name="Xiong Y."/>
            <person name="Grigoriev I.V."/>
            <person name="Hibbett D.S."/>
            <person name="Nagy L.G."/>
        </authorList>
    </citation>
    <scope>NUCLEOTIDE SEQUENCE [LARGE SCALE GENOMIC DNA]</scope>
    <source>
        <strain evidence="1 2">SZMC22713</strain>
    </source>
</reference>
<gene>
    <name evidence="1" type="ORF">BD410DRAFT_846263</name>
</gene>
<accession>A0A4Y7PG68</accession>
<name>A0A4Y7PG68_9AGAM</name>
<proteinExistence type="predicted"/>
<organism evidence="1 2">
    <name type="scientific">Rickenella mellea</name>
    <dbReference type="NCBI Taxonomy" id="50990"/>
    <lineage>
        <taxon>Eukaryota</taxon>
        <taxon>Fungi</taxon>
        <taxon>Dikarya</taxon>
        <taxon>Basidiomycota</taxon>
        <taxon>Agaricomycotina</taxon>
        <taxon>Agaricomycetes</taxon>
        <taxon>Hymenochaetales</taxon>
        <taxon>Rickenellaceae</taxon>
        <taxon>Rickenella</taxon>
    </lineage>
</organism>
<dbReference type="AlphaFoldDB" id="A0A4Y7PG68"/>
<dbReference type="Proteomes" id="UP000294933">
    <property type="component" value="Unassembled WGS sequence"/>
</dbReference>
<keyword evidence="2" id="KW-1185">Reference proteome</keyword>
<evidence type="ECO:0000313" key="2">
    <source>
        <dbReference type="Proteomes" id="UP000294933"/>
    </source>
</evidence>
<protein>
    <recommendedName>
        <fullName evidence="3">F-box domain-containing protein</fullName>
    </recommendedName>
</protein>
<sequence length="180" mass="20317">MPEPHSFSIKSLKLDIKGDVTMSYDVIRPLCGALSHLSPLKVDISCPPESLYYQDGTVTPYGSEIRICIAESTDILQLLAKLVQQCSIARSVYIEAPASYFSTYYLELGNWKSFSPLRYLRFHNCDGLTEEQVNRFAMSLLVDEADMNLQSLEFTSCRNISEDFLLNLGDVIGGKLKWSR</sequence>
<evidence type="ECO:0008006" key="3">
    <source>
        <dbReference type="Google" id="ProtNLM"/>
    </source>
</evidence>